<dbReference type="VEuPathDB" id="GiardiaDB:DHA2_23017"/>
<feature type="compositionally biased region" description="Basic and acidic residues" evidence="1">
    <location>
        <begin position="250"/>
        <end position="265"/>
    </location>
</feature>
<dbReference type="InterPro" id="IPR000253">
    <property type="entry name" value="FHA_dom"/>
</dbReference>
<dbReference type="Proteomes" id="UP000018320">
    <property type="component" value="Unassembled WGS sequence"/>
</dbReference>
<reference evidence="3 4" key="2">
    <citation type="journal article" date="2013" name="Genome Biol. Evol.">
        <title>Genome sequencing of Giardia lamblia genotypes A2 and B isolates (DH and GS) and comparative analysis with the genomes of genotypes A1 and E (WB and Pig).</title>
        <authorList>
            <person name="Adam R.D."/>
            <person name="Dahlstrom E.W."/>
            <person name="Martens C.A."/>
            <person name="Bruno D.P."/>
            <person name="Barbian K.D."/>
            <person name="Ricklefs S.M."/>
            <person name="Hernandez M.M."/>
            <person name="Narla N.P."/>
            <person name="Patel R.B."/>
            <person name="Porcella S.F."/>
            <person name="Nash T.E."/>
        </authorList>
    </citation>
    <scope>NUCLEOTIDE SEQUENCE [LARGE SCALE GENOMIC DNA]</scope>
    <source>
        <strain evidence="3 4">DH</strain>
    </source>
</reference>
<dbReference type="VEuPathDB" id="GiardiaDB:GL50581_800"/>
<dbReference type="VEuPathDB" id="GiardiaDB:QR46_0401"/>
<dbReference type="PANTHER" id="PTHR23308">
    <property type="entry name" value="NUCLEAR INHIBITOR OF PROTEIN PHOSPHATASE-1"/>
    <property type="match status" value="1"/>
</dbReference>
<dbReference type="SMART" id="SM00240">
    <property type="entry name" value="FHA"/>
    <property type="match status" value="1"/>
</dbReference>
<dbReference type="Gene3D" id="2.60.200.20">
    <property type="match status" value="1"/>
</dbReference>
<reference evidence="4" key="1">
    <citation type="submission" date="2012-02" db="EMBL/GenBank/DDBJ databases">
        <title>Genome sequencing of Giardia lamblia Genotypes A2 and B isolates (DH and GS) and comparative analysis with the genomes of Genotypes A1 and E (WB and Pig).</title>
        <authorList>
            <person name="Adam R."/>
            <person name="Dahlstrom E."/>
            <person name="Martens C."/>
            <person name="Bruno D."/>
            <person name="Barbian K."/>
            <person name="Porcella S.F."/>
            <person name="Nash T."/>
        </authorList>
    </citation>
    <scope>NUCLEOTIDE SEQUENCE</scope>
    <source>
        <strain evidence="4">DH</strain>
    </source>
</reference>
<dbReference type="CDD" id="cd00060">
    <property type="entry name" value="FHA"/>
    <property type="match status" value="1"/>
</dbReference>
<name>V6TKJ8_GIAIN</name>
<feature type="domain" description="FHA" evidence="2">
    <location>
        <begin position="46"/>
        <end position="95"/>
    </location>
</feature>
<dbReference type="Pfam" id="PF00498">
    <property type="entry name" value="FHA"/>
    <property type="match status" value="1"/>
</dbReference>
<comment type="caution">
    <text evidence="3">The sequence shown here is derived from an EMBL/GenBank/DDBJ whole genome shotgun (WGS) entry which is preliminary data.</text>
</comment>
<feature type="compositionally biased region" description="Low complexity" evidence="1">
    <location>
        <begin position="353"/>
        <end position="374"/>
    </location>
</feature>
<evidence type="ECO:0000313" key="3">
    <source>
        <dbReference type="EMBL" id="ESU38847.1"/>
    </source>
</evidence>
<evidence type="ECO:0000256" key="1">
    <source>
        <dbReference type="SAM" id="MobiDB-lite"/>
    </source>
</evidence>
<accession>V6TKJ8</accession>
<protein>
    <submittedName>
        <fullName evidence="3">FHA domain family protein</fullName>
    </submittedName>
</protein>
<feature type="compositionally biased region" description="Basic and acidic residues" evidence="1">
    <location>
        <begin position="335"/>
        <end position="348"/>
    </location>
</feature>
<dbReference type="VEuPathDB" id="GiardiaDB:GL50803_0023017"/>
<dbReference type="AlphaFoldDB" id="V6TKJ8"/>
<sequence length="435" mass="48654">MSAENGITAWVNSLRESTEKRFFLGHIKESANTDAEYDKPAAFRVCLFGRAHMADIHLADCYCSRQHALIYFNEGTPMIRDLDSRTGTTVNNIVLVGGRDYPLTHGDIISVVGQRFAFIYEEEKPQEHDVDRNLPVVSMATHSCPYCQKFIPEFSVELEALQQQTEKVLKELLAMEVSYRTSRIITEKLFEKIELVKHHHDAYHHELLVEAKERRIHELEATRVAGASVVMGRSRIVMDPDEDDSNDTDSLSKTHDDTEPELKRRGSLKVDDLAVSKAAEKQKKKVAFLQKSEHIGDTDKKSGILNSIMSSVAFWKKPLPTDKNKQPITSQASQEKSDSDYIDSRGGNDDQSDSYSYSYSSTGNSGNGDGNSSSSEDESSSDSDAGEERVELRSYNGPGEPKPGAKNEVIKPKGKAYGKDTPAPPRYEFDDESED</sequence>
<gene>
    <name evidence="3" type="ORF">DHA2_23017</name>
</gene>
<feature type="compositionally biased region" description="Acidic residues" evidence="1">
    <location>
        <begin position="375"/>
        <end position="385"/>
    </location>
</feature>
<evidence type="ECO:0000313" key="4">
    <source>
        <dbReference type="Proteomes" id="UP000018320"/>
    </source>
</evidence>
<dbReference type="PROSITE" id="PS50006">
    <property type="entry name" value="FHA_DOMAIN"/>
    <property type="match status" value="1"/>
</dbReference>
<feature type="region of interest" description="Disordered" evidence="1">
    <location>
        <begin position="235"/>
        <end position="265"/>
    </location>
</feature>
<dbReference type="InterPro" id="IPR008984">
    <property type="entry name" value="SMAD_FHA_dom_sf"/>
</dbReference>
<dbReference type="InterPro" id="IPR050923">
    <property type="entry name" value="Cell_Proc_Reg/RNA_Proc"/>
</dbReference>
<dbReference type="EMBL" id="AHGT01000008">
    <property type="protein sequence ID" value="ESU38847.1"/>
    <property type="molecule type" value="Genomic_DNA"/>
</dbReference>
<evidence type="ECO:0000259" key="2">
    <source>
        <dbReference type="PROSITE" id="PS50006"/>
    </source>
</evidence>
<feature type="region of interest" description="Disordered" evidence="1">
    <location>
        <begin position="318"/>
        <end position="435"/>
    </location>
</feature>
<organism evidence="3 4">
    <name type="scientific">Giardia intestinalis</name>
    <name type="common">Giardia lamblia</name>
    <dbReference type="NCBI Taxonomy" id="5741"/>
    <lineage>
        <taxon>Eukaryota</taxon>
        <taxon>Metamonada</taxon>
        <taxon>Diplomonadida</taxon>
        <taxon>Hexamitidae</taxon>
        <taxon>Giardiinae</taxon>
        <taxon>Giardia</taxon>
    </lineage>
</organism>
<dbReference type="SUPFAM" id="SSF49879">
    <property type="entry name" value="SMAD/FHA domain"/>
    <property type="match status" value="1"/>
</dbReference>
<proteinExistence type="predicted"/>